<dbReference type="InterPro" id="IPR050714">
    <property type="entry name" value="Cobalamin_biosynth_MTase"/>
</dbReference>
<dbReference type="AlphaFoldDB" id="A0A562NQR9"/>
<comment type="pathway">
    <text evidence="1">Cofactor biosynthesis; adenosylcobalamin biosynthesis.</text>
</comment>
<protein>
    <submittedName>
        <fullName evidence="7">Precorrin-6Y C5,15-methyltransferase (Decarboxylating)</fullName>
    </submittedName>
</protein>
<keyword evidence="8" id="KW-1185">Reference proteome</keyword>
<dbReference type="GO" id="GO:0032259">
    <property type="term" value="P:methylation"/>
    <property type="evidence" value="ECO:0007669"/>
    <property type="project" value="UniProtKB-KW"/>
</dbReference>
<dbReference type="PANTHER" id="PTHR43182">
    <property type="entry name" value="COBALT-PRECORRIN-6B C(15)-METHYLTRANSFERASE (DECARBOXYLATING)"/>
    <property type="match status" value="1"/>
</dbReference>
<proteinExistence type="predicted"/>
<evidence type="ECO:0000313" key="7">
    <source>
        <dbReference type="EMBL" id="TWI34538.1"/>
    </source>
</evidence>
<evidence type="ECO:0000313" key="8">
    <source>
        <dbReference type="Proteomes" id="UP000316225"/>
    </source>
</evidence>
<dbReference type="GO" id="GO:0008276">
    <property type="term" value="F:protein methyltransferase activity"/>
    <property type="evidence" value="ECO:0007669"/>
    <property type="project" value="InterPro"/>
</dbReference>
<dbReference type="NCBIfam" id="TIGR02467">
    <property type="entry name" value="CbiE"/>
    <property type="match status" value="1"/>
</dbReference>
<accession>A0A562NQR9</accession>
<keyword evidence="2" id="KW-0169">Cobalamin biosynthesis</keyword>
<dbReference type="SUPFAM" id="SSF53335">
    <property type="entry name" value="S-adenosyl-L-methionine-dependent methyltransferases"/>
    <property type="match status" value="1"/>
</dbReference>
<dbReference type="UniPathway" id="UPA00148"/>
<dbReference type="InterPro" id="IPR029063">
    <property type="entry name" value="SAM-dependent_MTases_sf"/>
</dbReference>
<evidence type="ECO:0000256" key="1">
    <source>
        <dbReference type="ARBA" id="ARBA00004953"/>
    </source>
</evidence>
<dbReference type="GO" id="GO:0009236">
    <property type="term" value="P:cobalamin biosynthetic process"/>
    <property type="evidence" value="ECO:0007669"/>
    <property type="project" value="UniProtKB-UniPathway"/>
</dbReference>
<evidence type="ECO:0000256" key="4">
    <source>
        <dbReference type="ARBA" id="ARBA00022679"/>
    </source>
</evidence>
<dbReference type="PANTHER" id="PTHR43182:SF1">
    <property type="entry name" value="COBALT-PRECORRIN-7 C(5)-METHYLTRANSFERASE"/>
    <property type="match status" value="1"/>
</dbReference>
<comment type="caution">
    <text evidence="7">The sequence shown here is derived from an EMBL/GenBank/DDBJ whole genome shotgun (WGS) entry which is preliminary data.</text>
</comment>
<dbReference type="OrthoDB" id="9787825at2"/>
<evidence type="ECO:0000256" key="3">
    <source>
        <dbReference type="ARBA" id="ARBA00022603"/>
    </source>
</evidence>
<reference evidence="7 8" key="1">
    <citation type="journal article" date="2015" name="Stand. Genomic Sci.">
        <title>Genomic Encyclopedia of Bacterial and Archaeal Type Strains, Phase III: the genomes of soil and plant-associated and newly described type strains.</title>
        <authorList>
            <person name="Whitman W.B."/>
            <person name="Woyke T."/>
            <person name="Klenk H.P."/>
            <person name="Zhou Y."/>
            <person name="Lilburn T.G."/>
            <person name="Beck B.J."/>
            <person name="De Vos P."/>
            <person name="Vandamme P."/>
            <person name="Eisen J.A."/>
            <person name="Garrity G."/>
            <person name="Hugenholtz P."/>
            <person name="Kyrpides N.C."/>
        </authorList>
    </citation>
    <scope>NUCLEOTIDE SEQUENCE [LARGE SCALE GENOMIC DNA]</scope>
    <source>
        <strain evidence="7 8">CGMCC 1.5364</strain>
    </source>
</reference>
<keyword evidence="5" id="KW-0949">S-adenosyl-L-methionine</keyword>
<dbReference type="SUPFAM" id="SSF53790">
    <property type="entry name" value="Tetrapyrrole methylase"/>
    <property type="match status" value="1"/>
</dbReference>
<dbReference type="PIRSF" id="PIRSF036428">
    <property type="entry name" value="CobL"/>
    <property type="match status" value="1"/>
</dbReference>
<gene>
    <name evidence="7" type="ORF">IQ24_02058</name>
</gene>
<dbReference type="InterPro" id="IPR014777">
    <property type="entry name" value="4pyrrole_Mease_sub1"/>
</dbReference>
<dbReference type="RefSeq" id="WP_145397862.1">
    <property type="nucleotide sequence ID" value="NZ_VLKU01000005.1"/>
</dbReference>
<dbReference type="InterPro" id="IPR012818">
    <property type="entry name" value="CbiE"/>
</dbReference>
<dbReference type="InterPro" id="IPR006365">
    <property type="entry name" value="Cbl_synth_CobL"/>
</dbReference>
<evidence type="ECO:0000256" key="5">
    <source>
        <dbReference type="ARBA" id="ARBA00022691"/>
    </source>
</evidence>
<dbReference type="Gene3D" id="3.40.50.150">
    <property type="entry name" value="Vaccinia Virus protein VP39"/>
    <property type="match status" value="1"/>
</dbReference>
<dbReference type="InterPro" id="IPR014008">
    <property type="entry name" value="Cbl_synth_MTase_CbiT"/>
</dbReference>
<dbReference type="NCBIfam" id="TIGR02469">
    <property type="entry name" value="CbiT"/>
    <property type="match status" value="1"/>
</dbReference>
<dbReference type="InterPro" id="IPR000878">
    <property type="entry name" value="4pyrrol_Mease"/>
</dbReference>
<feature type="domain" description="Tetrapyrrole methylase" evidence="6">
    <location>
        <begin position="6"/>
        <end position="187"/>
    </location>
</feature>
<keyword evidence="3 7" id="KW-0489">Methyltransferase</keyword>
<evidence type="ECO:0000259" key="6">
    <source>
        <dbReference type="Pfam" id="PF00590"/>
    </source>
</evidence>
<dbReference type="InterPro" id="IPR035996">
    <property type="entry name" value="4pyrrol_Methylase_sf"/>
</dbReference>
<dbReference type="EMBL" id="VLKU01000005">
    <property type="protein sequence ID" value="TWI34538.1"/>
    <property type="molecule type" value="Genomic_DNA"/>
</dbReference>
<dbReference type="Pfam" id="PF00590">
    <property type="entry name" value="TP_methylase"/>
    <property type="match status" value="1"/>
</dbReference>
<organism evidence="7 8">
    <name type="scientific">Paracoccus sulfuroxidans</name>
    <dbReference type="NCBI Taxonomy" id="384678"/>
    <lineage>
        <taxon>Bacteria</taxon>
        <taxon>Pseudomonadati</taxon>
        <taxon>Pseudomonadota</taxon>
        <taxon>Alphaproteobacteria</taxon>
        <taxon>Rhodobacterales</taxon>
        <taxon>Paracoccaceae</taxon>
        <taxon>Paracoccus</taxon>
    </lineage>
</organism>
<dbReference type="Proteomes" id="UP000316225">
    <property type="component" value="Unassembled WGS sequence"/>
</dbReference>
<keyword evidence="4 7" id="KW-0808">Transferase</keyword>
<name>A0A562NQR9_9RHOB</name>
<sequence>MSDPWLTIIGLGEDGLAGLPPASRDALDLAEIIFGGPRHLELAGAGDRGRPWPVPFDLAPVMALRGRRVVVLASGDPFWLGAGGSLAAALPPSEWRALPAPGVFSLAAARLGWRLESTTCLGLHAAPFARLRPHLTRGCRVLATLRDGEAPAALAEWLVGQGMGAMQMTLLERLGGPQQRIRQTRADHFSLGDVQALVAVALDGADLPKGVGLPRGFGLPDDLFASDGQITKRAIRAVTLAALAPRGDELLWDIGGGSGSISVEWCLNGGRALTIEPRADRIANIEQNIRDFGLEDRMQAITGRAPDALEGLPTPDAVFVGGGGQAVFAPLLALPPGTRLVANAVTLETEALLIGLQAKRGGTLTRLSVEESVPLGQLRGWSPARSVTQWAVVL</sequence>
<dbReference type="CDD" id="cd11644">
    <property type="entry name" value="Precorrin-6Y-MT"/>
    <property type="match status" value="1"/>
</dbReference>
<dbReference type="Gene3D" id="3.40.1010.10">
    <property type="entry name" value="Cobalt-precorrin-4 Transmethylase, Domain 1"/>
    <property type="match status" value="1"/>
</dbReference>
<evidence type="ECO:0000256" key="2">
    <source>
        <dbReference type="ARBA" id="ARBA00022573"/>
    </source>
</evidence>